<accession>A0ABQ7PR92</accession>
<feature type="transmembrane region" description="Helical" evidence="2">
    <location>
        <begin position="12"/>
        <end position="30"/>
    </location>
</feature>
<feature type="region of interest" description="Disordered" evidence="1">
    <location>
        <begin position="308"/>
        <end position="372"/>
    </location>
</feature>
<protein>
    <submittedName>
        <fullName evidence="3">Uncharacterized protein</fullName>
    </submittedName>
</protein>
<feature type="compositionally biased region" description="Basic and acidic residues" evidence="1">
    <location>
        <begin position="521"/>
        <end position="540"/>
    </location>
</feature>
<feature type="compositionally biased region" description="Basic and acidic residues" evidence="1">
    <location>
        <begin position="323"/>
        <end position="357"/>
    </location>
</feature>
<comment type="caution">
    <text evidence="3">The sequence shown here is derived from an EMBL/GenBank/DDBJ whole genome shotgun (WGS) entry which is preliminary data.</text>
</comment>
<feature type="compositionally biased region" description="Acidic residues" evidence="1">
    <location>
        <begin position="312"/>
        <end position="322"/>
    </location>
</feature>
<feature type="transmembrane region" description="Helical" evidence="2">
    <location>
        <begin position="380"/>
        <end position="401"/>
    </location>
</feature>
<evidence type="ECO:0000313" key="4">
    <source>
        <dbReference type="Proteomes" id="UP000823941"/>
    </source>
</evidence>
<evidence type="ECO:0000313" key="3">
    <source>
        <dbReference type="EMBL" id="KAG7295499.1"/>
    </source>
</evidence>
<reference evidence="3 4" key="1">
    <citation type="submission" date="2021-06" db="EMBL/GenBank/DDBJ databases">
        <title>A haploid diamondback moth (Plutella xylostella L.) genome assembly resolves 31 chromosomes and identifies a diamide resistance mutation.</title>
        <authorList>
            <person name="Ward C.M."/>
            <person name="Perry K.D."/>
            <person name="Baker G."/>
            <person name="Powis K."/>
            <person name="Heckel D.G."/>
            <person name="Baxter S.W."/>
        </authorList>
    </citation>
    <scope>NUCLEOTIDE SEQUENCE [LARGE SCALE GENOMIC DNA]</scope>
    <source>
        <strain evidence="3 4">LV</strain>
        <tissue evidence="3">Single pupa</tissue>
    </source>
</reference>
<evidence type="ECO:0000256" key="2">
    <source>
        <dbReference type="SAM" id="Phobius"/>
    </source>
</evidence>
<keyword evidence="2" id="KW-0812">Transmembrane</keyword>
<organism evidence="3 4">
    <name type="scientific">Plutella xylostella</name>
    <name type="common">Diamondback moth</name>
    <name type="synonym">Plutella maculipennis</name>
    <dbReference type="NCBI Taxonomy" id="51655"/>
    <lineage>
        <taxon>Eukaryota</taxon>
        <taxon>Metazoa</taxon>
        <taxon>Ecdysozoa</taxon>
        <taxon>Arthropoda</taxon>
        <taxon>Hexapoda</taxon>
        <taxon>Insecta</taxon>
        <taxon>Pterygota</taxon>
        <taxon>Neoptera</taxon>
        <taxon>Endopterygota</taxon>
        <taxon>Lepidoptera</taxon>
        <taxon>Glossata</taxon>
        <taxon>Ditrysia</taxon>
        <taxon>Yponomeutoidea</taxon>
        <taxon>Plutellidae</taxon>
        <taxon>Plutella</taxon>
    </lineage>
</organism>
<dbReference type="EMBL" id="JAHIBW010000030">
    <property type="protein sequence ID" value="KAG7295499.1"/>
    <property type="molecule type" value="Genomic_DNA"/>
</dbReference>
<gene>
    <name evidence="3" type="ORF">JYU34_021706</name>
</gene>
<keyword evidence="2" id="KW-1133">Transmembrane helix</keyword>
<sequence>MLYFYDNLHSLRFVFLLYTAAVTVASHLIVTEKGLGPVTENSAGLQLYVLLNNTSDVDDYDVDFVPESCCLSGNNEDNCQVIDAFGLSGHIPSGTAKKLTLVAPLINLYNRKGNCSAMIESKSQGETIGIRRVVINFDTNDKFLMDGDFDEAIQCANDDEDPLNDCEMVDCDVYYNGMKSFPNREVRQCKEVPACIPSQESDTPNVVYDPVSNDCHSATLVSEDDLDFLTFMYNSGFTPIDAPTAVPTEDDVDINSVIYYNMKDNNVRSTKIYRHAVTESPFRTYLEQLKKVNLTSILSLFRSNRRKKVKDDDNDNDDSYDDDDKKVKNKDSDDDDGKKVQNKDSDDDDDKKVKNDEKDNDGENEEEEEKKVKRRSRIRCIIMILVTIVIIQCGFICFLTSSLTKEGQNMEGEDNSYTQQHVTVNTPLITPSNGDSETTDYKYNSESSNVNHKIQSYKAIQKELNKPYSVKKSLSDDILSKCLNRRNWNQHKFNAEVIAETSFDDAKSKIEEKCVNYIETPDKLKESSKPQDQIKQDNERTLTNASEKPHVTCNRCKFKNDGETSLKKGLYSEEVIKCYNYSNTSVQACLTESENTLPLSLNPKTEESISEKATQAYFSNDSIDEYLSGKGLVLACESNISKLSLTESSSMLTTSKTSKSRMRSVISSMFRRKVKTGPSSEPGTQKSKERLNLELLHMSQNSLFSSSINDSMREIQTISDCRTSM</sequence>
<dbReference type="Proteomes" id="UP000823941">
    <property type="component" value="Chromosome 30"/>
</dbReference>
<name>A0ABQ7PR92_PLUXY</name>
<feature type="compositionally biased region" description="Acidic residues" evidence="1">
    <location>
        <begin position="358"/>
        <end position="368"/>
    </location>
</feature>
<keyword evidence="4" id="KW-1185">Reference proteome</keyword>
<evidence type="ECO:0000256" key="1">
    <source>
        <dbReference type="SAM" id="MobiDB-lite"/>
    </source>
</evidence>
<keyword evidence="2" id="KW-0472">Membrane</keyword>
<feature type="region of interest" description="Disordered" evidence="1">
    <location>
        <begin position="521"/>
        <end position="542"/>
    </location>
</feature>
<proteinExistence type="predicted"/>